<dbReference type="PATRIC" id="fig|28084.5.peg.3515"/>
<name>A0A0W0SCW2_9GAMM</name>
<dbReference type="EMBL" id="LNXW01000013">
    <property type="protein sequence ID" value="KTC81218.1"/>
    <property type="molecule type" value="Genomic_DNA"/>
</dbReference>
<dbReference type="RefSeq" id="WP_028381754.1">
    <property type="nucleotide sequence ID" value="NZ_CAAAIT010000007.1"/>
</dbReference>
<dbReference type="PANTHER" id="PTHR33515:SF1">
    <property type="entry name" value="RIBOSOME-BINDING FACTOR A, CHLOROPLASTIC-RELATED"/>
    <property type="match status" value="1"/>
</dbReference>
<proteinExistence type="inferred from homology"/>
<dbReference type="SUPFAM" id="SSF89919">
    <property type="entry name" value="Ribosome-binding factor A, RbfA"/>
    <property type="match status" value="1"/>
</dbReference>
<dbReference type="EMBL" id="LR134173">
    <property type="protein sequence ID" value="VEB33337.1"/>
    <property type="molecule type" value="Genomic_DNA"/>
</dbReference>
<reference evidence="3 5" key="1">
    <citation type="submission" date="2015-11" db="EMBL/GenBank/DDBJ databases">
        <title>Genomic analysis of 38 Legionella species identifies large and diverse effector repertoires.</title>
        <authorList>
            <person name="Burstein D."/>
            <person name="Amaro F."/>
            <person name="Zusman T."/>
            <person name="Lifshitz Z."/>
            <person name="Cohen O."/>
            <person name="Gilbert J.A."/>
            <person name="Pupko T."/>
            <person name="Shuman H.A."/>
            <person name="Segal G."/>
        </authorList>
    </citation>
    <scope>NUCLEOTIDE SEQUENCE [LARGE SCALE GENOMIC DNA]</scope>
    <source>
        <strain evidence="3 5">ORW</strain>
    </source>
</reference>
<keyword evidence="2" id="KW-0963">Cytoplasm</keyword>
<evidence type="ECO:0000313" key="6">
    <source>
        <dbReference type="Proteomes" id="UP000277577"/>
    </source>
</evidence>
<dbReference type="InterPro" id="IPR020053">
    <property type="entry name" value="Ribosome-bd_factorA_CS"/>
</dbReference>
<dbReference type="GO" id="GO:0043024">
    <property type="term" value="F:ribosomal small subunit binding"/>
    <property type="evidence" value="ECO:0007669"/>
    <property type="project" value="TreeGrafter"/>
</dbReference>
<dbReference type="InterPro" id="IPR023799">
    <property type="entry name" value="RbfA_dom_sf"/>
</dbReference>
<dbReference type="PROSITE" id="PS01319">
    <property type="entry name" value="RBFA"/>
    <property type="match status" value="1"/>
</dbReference>
<accession>A0A0W0SCW2</accession>
<keyword evidence="1 2" id="KW-0690">Ribosome biogenesis</keyword>
<evidence type="ECO:0000313" key="3">
    <source>
        <dbReference type="EMBL" id="KTC81218.1"/>
    </source>
</evidence>
<dbReference type="GO" id="GO:0030490">
    <property type="term" value="P:maturation of SSU-rRNA"/>
    <property type="evidence" value="ECO:0007669"/>
    <property type="project" value="UniProtKB-UniRule"/>
</dbReference>
<dbReference type="GO" id="GO:0005829">
    <property type="term" value="C:cytosol"/>
    <property type="evidence" value="ECO:0007669"/>
    <property type="project" value="TreeGrafter"/>
</dbReference>
<comment type="subunit">
    <text evidence="2">Monomer. Binds 30S ribosomal subunits, but not 50S ribosomal subunits or 70S ribosomes.</text>
</comment>
<keyword evidence="6" id="KW-1185">Reference proteome</keyword>
<dbReference type="HAMAP" id="MF_00003">
    <property type="entry name" value="RbfA"/>
    <property type="match status" value="1"/>
</dbReference>
<organism evidence="3 5">
    <name type="scientific">Legionella cherrii</name>
    <dbReference type="NCBI Taxonomy" id="28084"/>
    <lineage>
        <taxon>Bacteria</taxon>
        <taxon>Pseudomonadati</taxon>
        <taxon>Pseudomonadota</taxon>
        <taxon>Gammaproteobacteria</taxon>
        <taxon>Legionellales</taxon>
        <taxon>Legionellaceae</taxon>
        <taxon>Legionella</taxon>
    </lineage>
</organism>
<comment type="subcellular location">
    <subcellularLocation>
        <location evidence="2">Cytoplasm</location>
    </subcellularLocation>
</comment>
<dbReference type="Proteomes" id="UP000277577">
    <property type="component" value="Chromosome"/>
</dbReference>
<evidence type="ECO:0000313" key="5">
    <source>
        <dbReference type="Proteomes" id="UP000054921"/>
    </source>
</evidence>
<dbReference type="STRING" id="28084.Lche_3238"/>
<comment type="function">
    <text evidence="2">One of several proteins that assist in the late maturation steps of the functional core of the 30S ribosomal subunit. Associates with free 30S ribosomal subunits (but not with 30S subunits that are part of 70S ribosomes or polysomes). Required for efficient processing of 16S rRNA. May interact with the 5'-terminal helix region of 16S rRNA.</text>
</comment>
<dbReference type="AlphaFoldDB" id="A0A0W0SCW2"/>
<evidence type="ECO:0000256" key="1">
    <source>
        <dbReference type="ARBA" id="ARBA00022517"/>
    </source>
</evidence>
<dbReference type="PANTHER" id="PTHR33515">
    <property type="entry name" value="RIBOSOME-BINDING FACTOR A, CHLOROPLASTIC-RELATED"/>
    <property type="match status" value="1"/>
</dbReference>
<sequence>MGHNFKRTDRVAEMIQRKLAQIIPMEVKDPRLTGFVTISAVKVAADLGHAKVYFTVLNDDKKTVTAILNAAASYLRSALARSITLRTVPQLHFVYDESIEYGQRLSRLIDEVNPPTSEDNESE</sequence>
<dbReference type="InterPro" id="IPR015946">
    <property type="entry name" value="KH_dom-like_a/b"/>
</dbReference>
<dbReference type="Pfam" id="PF02033">
    <property type="entry name" value="RBFA"/>
    <property type="match status" value="1"/>
</dbReference>
<gene>
    <name evidence="2 3" type="primary">rbfA</name>
    <name evidence="3" type="ORF">Lche_3238</name>
    <name evidence="4" type="ORF">NCTC11976_00316</name>
</gene>
<dbReference type="NCBIfam" id="TIGR00082">
    <property type="entry name" value="rbfA"/>
    <property type="match status" value="1"/>
</dbReference>
<dbReference type="OrthoDB" id="307788at2"/>
<dbReference type="Gene3D" id="3.30.300.20">
    <property type="match status" value="1"/>
</dbReference>
<evidence type="ECO:0000256" key="2">
    <source>
        <dbReference type="HAMAP-Rule" id="MF_00003"/>
    </source>
</evidence>
<dbReference type="Proteomes" id="UP000054921">
    <property type="component" value="Unassembled WGS sequence"/>
</dbReference>
<protein>
    <recommendedName>
        <fullName evidence="2">Ribosome-binding factor A</fullName>
    </recommendedName>
</protein>
<evidence type="ECO:0000313" key="4">
    <source>
        <dbReference type="EMBL" id="VEB33337.1"/>
    </source>
</evidence>
<comment type="similarity">
    <text evidence="2">Belongs to the RbfA family.</text>
</comment>
<dbReference type="InterPro" id="IPR000238">
    <property type="entry name" value="RbfA"/>
</dbReference>
<reference evidence="4 6" key="2">
    <citation type="submission" date="2018-12" db="EMBL/GenBank/DDBJ databases">
        <authorList>
            <consortium name="Pathogen Informatics"/>
        </authorList>
    </citation>
    <scope>NUCLEOTIDE SEQUENCE [LARGE SCALE GENOMIC DNA]</scope>
    <source>
        <strain evidence="4 6">NCTC11976</strain>
    </source>
</reference>